<evidence type="ECO:0008006" key="5">
    <source>
        <dbReference type="Google" id="ProtNLM"/>
    </source>
</evidence>
<accession>W1PQD8</accession>
<dbReference type="GO" id="GO:0005643">
    <property type="term" value="C:nuclear pore"/>
    <property type="evidence" value="ECO:0007669"/>
    <property type="project" value="EnsemblPlants"/>
</dbReference>
<dbReference type="Pfam" id="PF09786">
    <property type="entry name" value="CytochromB561_N"/>
    <property type="match status" value="1"/>
</dbReference>
<dbReference type="OMA" id="IRGMHLG"/>
<dbReference type="HOGENOM" id="CLU_026269_0_0_1"/>
<feature type="region of interest" description="Disordered" evidence="1">
    <location>
        <begin position="293"/>
        <end position="329"/>
    </location>
</feature>
<dbReference type="OrthoDB" id="509821at2759"/>
<evidence type="ECO:0000313" key="3">
    <source>
        <dbReference type="EMBL" id="ERN12237.1"/>
    </source>
</evidence>
<feature type="compositionally biased region" description="Low complexity" evidence="1">
    <location>
        <begin position="293"/>
        <end position="304"/>
    </location>
</feature>
<reference evidence="4" key="1">
    <citation type="journal article" date="2013" name="Science">
        <title>The Amborella genome and the evolution of flowering plants.</title>
        <authorList>
            <consortium name="Amborella Genome Project"/>
        </authorList>
    </citation>
    <scope>NUCLEOTIDE SEQUENCE [LARGE SCALE GENOMIC DNA]</scope>
</reference>
<dbReference type="GO" id="GO:0060090">
    <property type="term" value="F:molecular adaptor activity"/>
    <property type="evidence" value="ECO:0007669"/>
    <property type="project" value="EnsemblPlants"/>
</dbReference>
<dbReference type="PANTHER" id="PTHR21780:SF0">
    <property type="entry name" value="TRANSMEMBRANE PROTEIN 209"/>
    <property type="match status" value="1"/>
</dbReference>
<proteinExistence type="predicted"/>
<keyword evidence="2" id="KW-1133">Transmembrane helix</keyword>
<dbReference type="AlphaFoldDB" id="W1PQD8"/>
<feature type="compositionally biased region" description="Low complexity" evidence="1">
    <location>
        <begin position="174"/>
        <end position="184"/>
    </location>
</feature>
<feature type="region of interest" description="Disordered" evidence="1">
    <location>
        <begin position="143"/>
        <end position="239"/>
    </location>
</feature>
<dbReference type="eggNOG" id="KOG4670">
    <property type="taxonomic scope" value="Eukaryota"/>
</dbReference>
<dbReference type="PANTHER" id="PTHR21780">
    <property type="entry name" value="TRANSMEMBRANE PROTEIN 209"/>
    <property type="match status" value="1"/>
</dbReference>
<feature type="compositionally biased region" description="Polar residues" evidence="1">
    <location>
        <begin position="193"/>
        <end position="213"/>
    </location>
</feature>
<evidence type="ECO:0000256" key="2">
    <source>
        <dbReference type="SAM" id="Phobius"/>
    </source>
</evidence>
<dbReference type="KEGG" id="atr:18440450"/>
<keyword evidence="2" id="KW-0812">Transmembrane</keyword>
<gene>
    <name evidence="3" type="ORF">AMTR_s00034p00215870</name>
</gene>
<dbReference type="Gramene" id="ERN12237">
    <property type="protein sequence ID" value="ERN12237"/>
    <property type="gene ID" value="AMTR_s00034p00215870"/>
</dbReference>
<evidence type="ECO:0000256" key="1">
    <source>
        <dbReference type="SAM" id="MobiDB-lite"/>
    </source>
</evidence>
<protein>
    <recommendedName>
        <fullName evidence="5">Cytochrome B561-related protein</fullName>
    </recommendedName>
</protein>
<dbReference type="Proteomes" id="UP000017836">
    <property type="component" value="Unassembled WGS sequence"/>
</dbReference>
<feature type="transmembrane region" description="Helical" evidence="2">
    <location>
        <begin position="75"/>
        <end position="97"/>
    </location>
</feature>
<dbReference type="InterPro" id="IPR019176">
    <property type="entry name" value="Cytochrome_B561-rel"/>
</dbReference>
<feature type="transmembrane region" description="Helical" evidence="2">
    <location>
        <begin position="36"/>
        <end position="55"/>
    </location>
</feature>
<dbReference type="GO" id="GO:0051292">
    <property type="term" value="P:nuclear pore complex assembly"/>
    <property type="evidence" value="ECO:0007669"/>
    <property type="project" value="EnsemblPlants"/>
</dbReference>
<organism evidence="3 4">
    <name type="scientific">Amborella trichopoda</name>
    <dbReference type="NCBI Taxonomy" id="13333"/>
    <lineage>
        <taxon>Eukaryota</taxon>
        <taxon>Viridiplantae</taxon>
        <taxon>Streptophyta</taxon>
        <taxon>Embryophyta</taxon>
        <taxon>Tracheophyta</taxon>
        <taxon>Spermatophyta</taxon>
        <taxon>Magnoliopsida</taxon>
        <taxon>Amborellales</taxon>
        <taxon>Amborellaceae</taxon>
        <taxon>Amborella</taxon>
    </lineage>
</organism>
<keyword evidence="4" id="KW-1185">Reference proteome</keyword>
<name>W1PQD8_AMBTC</name>
<feature type="compositionally biased region" description="Polar residues" evidence="1">
    <location>
        <begin position="220"/>
        <end position="231"/>
    </location>
</feature>
<dbReference type="STRING" id="13333.W1PQD8"/>
<evidence type="ECO:0000313" key="4">
    <source>
        <dbReference type="Proteomes" id="UP000017836"/>
    </source>
</evidence>
<keyword evidence="2" id="KW-0472">Membrane</keyword>
<dbReference type="GO" id="GO:0016020">
    <property type="term" value="C:membrane"/>
    <property type="evidence" value="ECO:0000318"/>
    <property type="project" value="GO_Central"/>
</dbReference>
<sequence>MEAEKKTNPINFSVYQNPLLSAALTARSLRPSKSTIFFVFTICISSASALFSIASRGDGFMEYLHRINVPKGTSYLIWKVSQIVVAFVFIGSISGLLKVVSLQKTRDGVHLSYPSSGTKEPSHLTDRQQALIGLKKPISNENVDKDSLFSTGSRQKPPKSRLSSPSTVLFPLHNSASKSSNSSSQIGLEKHSSSGGKPNSLTHSSVSPASTSPLYLVNLNPRQPSSVQSSPALDKPISTPWSKQRLKEIPTEAVLEEFLADVREKIMESAVTPSQSLMTPPPTLHGVGVMTPTSAATSATARSTPLRPVRMSPSSQKYTTPPKKGEGDLPMSMSMEQVIEAFESLGIYPHIEQWRDRLRQWFSAVLLNPLMEKIEMSHIQVMQAAAKLGICITVSQVGSDSLNAGTPVTVSPIEGIKGWQPTFVLDEDGLLHQLRATLVQVRDGNPSQISFSSQQQPQNPMIPIIQECLDAITEHQRLHALMKGEWVKGLLPHSSVRADYSVQRIKELAEGTCLKNYEYLGNGEVYDKVNNRWTLELPTDSHLLLYLFCAYLEHPKWMLHVEPTSYASTQSSKNPLFLGILPPKDRFPEKYVAVLSSTPPVLHPGACILAVGKPSPPVFALYWEKKLQFSLQGRTALWDVLLLLCHRIKVGYGGIVRGMPLSSLAFNIHPIIEMEIED</sequence>
<dbReference type="EMBL" id="KI392616">
    <property type="protein sequence ID" value="ERN12237.1"/>
    <property type="molecule type" value="Genomic_DNA"/>
</dbReference>